<evidence type="ECO:0000313" key="3">
    <source>
        <dbReference type="EMBL" id="MCR6098632.1"/>
    </source>
</evidence>
<keyword evidence="3" id="KW-0436">Ligase</keyword>
<evidence type="ECO:0000313" key="4">
    <source>
        <dbReference type="Proteomes" id="UP001057753"/>
    </source>
</evidence>
<dbReference type="GO" id="GO:0046872">
    <property type="term" value="F:metal ion binding"/>
    <property type="evidence" value="ECO:0007669"/>
    <property type="project" value="InterPro"/>
</dbReference>
<dbReference type="GO" id="GO:0018169">
    <property type="term" value="F:ribosomal S6-glutamic acid ligase activity"/>
    <property type="evidence" value="ECO:0007669"/>
    <property type="project" value="TreeGrafter"/>
</dbReference>
<keyword evidence="1" id="KW-0067">ATP-binding</keyword>
<evidence type="ECO:0000259" key="2">
    <source>
        <dbReference type="PROSITE" id="PS50975"/>
    </source>
</evidence>
<feature type="domain" description="ATP-grasp" evidence="2">
    <location>
        <begin position="100"/>
        <end position="309"/>
    </location>
</feature>
<dbReference type="PANTHER" id="PTHR21621">
    <property type="entry name" value="RIBOSOMAL PROTEIN S6 MODIFICATION PROTEIN"/>
    <property type="match status" value="1"/>
</dbReference>
<protein>
    <submittedName>
        <fullName evidence="3">Alpha-L-glutamate ligase</fullName>
    </submittedName>
</protein>
<proteinExistence type="predicted"/>
<dbReference type="SUPFAM" id="SSF56059">
    <property type="entry name" value="Glutathione synthetase ATP-binding domain-like"/>
    <property type="match status" value="1"/>
</dbReference>
<gene>
    <name evidence="3" type="ORF">HXA33_19165</name>
</gene>
<dbReference type="GO" id="GO:0009432">
    <property type="term" value="P:SOS response"/>
    <property type="evidence" value="ECO:0007669"/>
    <property type="project" value="TreeGrafter"/>
</dbReference>
<dbReference type="EMBL" id="JABXYM010000002">
    <property type="protein sequence ID" value="MCR6098632.1"/>
    <property type="molecule type" value="Genomic_DNA"/>
</dbReference>
<dbReference type="InterPro" id="IPR011761">
    <property type="entry name" value="ATP-grasp"/>
</dbReference>
<dbReference type="Proteomes" id="UP001057753">
    <property type="component" value="Unassembled WGS sequence"/>
</dbReference>
<dbReference type="Gene3D" id="3.30.470.20">
    <property type="entry name" value="ATP-grasp fold, B domain"/>
    <property type="match status" value="1"/>
</dbReference>
<organism evidence="3 4">
    <name type="scientific">Salipaludibacillus agaradhaerens</name>
    <name type="common">Bacillus agaradhaerens</name>
    <dbReference type="NCBI Taxonomy" id="76935"/>
    <lineage>
        <taxon>Bacteria</taxon>
        <taxon>Bacillati</taxon>
        <taxon>Bacillota</taxon>
        <taxon>Bacilli</taxon>
        <taxon>Bacillales</taxon>
        <taxon>Bacillaceae</taxon>
    </lineage>
</organism>
<keyword evidence="4" id="KW-1185">Reference proteome</keyword>
<accession>A0A9Q4B5E4</accession>
<sequence length="324" mass="36095">MMKIYIIHENDEWTAPLLTALEELNTPYESWHLHEGTVPLDDIPPSGIFYNRMSASSHTRGHRYAPELTSAVLTWLESHGRTVLNDSRALRLEVSKVAQYEALKKHGIRVPKTTAAVGVDALLKAADEFETPFITKHNRAGKGLGVQRFDHVNDFKKAIENHIVEPSIDGIMLLQQYIQAPDSSITRCEFVGGKFLYAVKVDTSEGFELCPADACQIGEQFCPADGTNSDAPKAKFDIITDFSSPLIEKYEAFLTDNGITFAGIEQITDTDGQIYTYDVNTNTNYNPQAEEKANIFGMKEIAAYLNTALLDLKKHSADNSVNKF</sequence>
<dbReference type="AlphaFoldDB" id="A0A9Q4B5E4"/>
<dbReference type="PANTHER" id="PTHR21621:SF0">
    <property type="entry name" value="BETA-CITRYLGLUTAMATE SYNTHASE B-RELATED"/>
    <property type="match status" value="1"/>
</dbReference>
<dbReference type="GO" id="GO:0005737">
    <property type="term" value="C:cytoplasm"/>
    <property type="evidence" value="ECO:0007669"/>
    <property type="project" value="TreeGrafter"/>
</dbReference>
<reference evidence="3" key="1">
    <citation type="submission" date="2020-06" db="EMBL/GenBank/DDBJ databases">
        <title>Insight into the genomes of haloalkaliphilic bacilli from Kenyan soda lakes.</title>
        <authorList>
            <person name="Mwirichia R."/>
            <person name="Villamizar G.C."/>
            <person name="Poehlein A."/>
            <person name="Mugweru J."/>
            <person name="Kipnyargis A."/>
            <person name="Kiplimo D."/>
            <person name="Orwa P."/>
            <person name="Daniel R."/>
        </authorList>
    </citation>
    <scope>NUCLEOTIDE SEQUENCE</scope>
    <source>
        <strain evidence="3">B1096_S55</strain>
    </source>
</reference>
<name>A0A9Q4B5E4_SALAG</name>
<dbReference type="PROSITE" id="PS50975">
    <property type="entry name" value="ATP_GRASP"/>
    <property type="match status" value="1"/>
</dbReference>
<dbReference type="Pfam" id="PF08443">
    <property type="entry name" value="RimK"/>
    <property type="match status" value="1"/>
</dbReference>
<comment type="caution">
    <text evidence="3">The sequence shown here is derived from an EMBL/GenBank/DDBJ whole genome shotgun (WGS) entry which is preliminary data.</text>
</comment>
<keyword evidence="1" id="KW-0547">Nucleotide-binding</keyword>
<dbReference type="InterPro" id="IPR013651">
    <property type="entry name" value="ATP-grasp_RimK-type"/>
</dbReference>
<dbReference type="RefSeq" id="WP_257823244.1">
    <property type="nucleotide sequence ID" value="NZ_JABXYM010000002.1"/>
</dbReference>
<dbReference type="GO" id="GO:0005524">
    <property type="term" value="F:ATP binding"/>
    <property type="evidence" value="ECO:0007669"/>
    <property type="project" value="UniProtKB-UniRule"/>
</dbReference>
<evidence type="ECO:0000256" key="1">
    <source>
        <dbReference type="PROSITE-ProRule" id="PRU00409"/>
    </source>
</evidence>